<dbReference type="InterPro" id="IPR016181">
    <property type="entry name" value="Acyl_CoA_acyltransferase"/>
</dbReference>
<dbReference type="Proteomes" id="UP000233491">
    <property type="component" value="Unassembled WGS sequence"/>
</dbReference>
<feature type="domain" description="N-acetyltransferase" evidence="1">
    <location>
        <begin position="94"/>
        <end position="231"/>
    </location>
</feature>
<accession>A0A1I4W560</accession>
<dbReference type="OrthoDB" id="7054616at2"/>
<evidence type="ECO:0000313" key="3">
    <source>
        <dbReference type="Proteomes" id="UP000233491"/>
    </source>
</evidence>
<dbReference type="AlphaFoldDB" id="A0A1I4W560"/>
<dbReference type="Gene3D" id="3.40.630.30">
    <property type="match status" value="1"/>
</dbReference>
<dbReference type="SUPFAM" id="SSF55729">
    <property type="entry name" value="Acyl-CoA N-acyltransferases (Nat)"/>
    <property type="match status" value="1"/>
</dbReference>
<dbReference type="InterPro" id="IPR000182">
    <property type="entry name" value="GNAT_dom"/>
</dbReference>
<dbReference type="InterPro" id="IPR027365">
    <property type="entry name" value="GNAT_acetyltra_YdfB-like"/>
</dbReference>
<reference evidence="2 3" key="1">
    <citation type="submission" date="2017-12" db="EMBL/GenBank/DDBJ databases">
        <title>Anaerobic carbon monoxide metabolism by Pleomorphomonas carboxyditropha sp. nov., a new mesophilic hydrogenogenic carboxidotroph.</title>
        <authorList>
            <person name="Esquivel-Elizondo S."/>
            <person name="Krajmalnik-Brown R."/>
        </authorList>
    </citation>
    <scope>NUCLEOTIDE SEQUENCE [LARGE SCALE GENOMIC DNA]</scope>
    <source>
        <strain evidence="2 3">R5-392</strain>
    </source>
</reference>
<dbReference type="GO" id="GO:0016747">
    <property type="term" value="F:acyltransferase activity, transferring groups other than amino-acyl groups"/>
    <property type="evidence" value="ECO:0007669"/>
    <property type="project" value="InterPro"/>
</dbReference>
<gene>
    <name evidence="2" type="ORF">CXZ10_17280</name>
</gene>
<evidence type="ECO:0000313" key="2">
    <source>
        <dbReference type="EMBL" id="PKR87879.1"/>
    </source>
</evidence>
<keyword evidence="3" id="KW-1185">Reference proteome</keyword>
<comment type="caution">
    <text evidence="2">The sequence shown here is derived from an EMBL/GenBank/DDBJ whole genome shotgun (WGS) entry which is preliminary data.</text>
</comment>
<name>A0A1I4W560_9HYPH</name>
<evidence type="ECO:0000259" key="1">
    <source>
        <dbReference type="PROSITE" id="PS51186"/>
    </source>
</evidence>
<organism evidence="2 3">
    <name type="scientific">Pleomorphomonas diazotrophica</name>
    <dbReference type="NCBI Taxonomy" id="1166257"/>
    <lineage>
        <taxon>Bacteria</taxon>
        <taxon>Pseudomonadati</taxon>
        <taxon>Pseudomonadota</taxon>
        <taxon>Alphaproteobacteria</taxon>
        <taxon>Hyphomicrobiales</taxon>
        <taxon>Pleomorphomonadaceae</taxon>
        <taxon>Pleomorphomonas</taxon>
    </lineage>
</organism>
<dbReference type="RefSeq" id="WP_101290618.1">
    <property type="nucleotide sequence ID" value="NZ_FOUQ01000015.1"/>
</dbReference>
<dbReference type="Pfam" id="PF12746">
    <property type="entry name" value="GNAT_acetyltran"/>
    <property type="match status" value="1"/>
</dbReference>
<proteinExistence type="predicted"/>
<sequence length="316" mass="34598">MFKLEPDGFAAIAPLFDNLSLRHGSVRAVLRDPSLGDIWVDDLASPRQAILRGPEGLYLAGDPRSDLGGLAGEIEDWEYVYPDEPWLPAIGEVLPNRFMIAHDRVRLALDAGRARSFAVPDGFELVADSQSVEVSIIHAGEVVSRCSVDMVVDGYAEFGVWTHPAYRGRGLAKAAAAASLHRAGEQGVTAFGWHCYASNTRSQTVAKALGFEVTDRYLGFAARVPAENDGDLDTAYCRELAATFEAGASEIVWLDFHAAVAWVLAGEPGKAVTTVERLVERGWWGKTEWLEQHWALERLKADPRFQGALNAHRATR</sequence>
<protein>
    <recommendedName>
        <fullName evidence="1">N-acetyltransferase domain-containing protein</fullName>
    </recommendedName>
</protein>
<dbReference type="EMBL" id="PJNW01000015">
    <property type="protein sequence ID" value="PKR87879.1"/>
    <property type="molecule type" value="Genomic_DNA"/>
</dbReference>
<dbReference type="PROSITE" id="PS51186">
    <property type="entry name" value="GNAT"/>
    <property type="match status" value="1"/>
</dbReference>